<sequence length="175" mass="19394">MDEDPTVLMLREEGAYWQLPAIVEATIELKNWAWEGVAHPMEDSMKKIKTVKSVTLAKKIKTKSMKGRAIANHLAHCSPEETEEIHGDFLDEDIMRIEVESWKMYFDGATNQNGSGIGVLLISPKGTHIPFFGGLNFPTTNNVTEYEACIIGLQGALGLGVKELKVYVDSTLIIS</sequence>
<name>A0AAW2C051_9ROSI</name>
<dbReference type="InterPro" id="IPR036397">
    <property type="entry name" value="RNaseH_sf"/>
</dbReference>
<dbReference type="InterPro" id="IPR012337">
    <property type="entry name" value="RNaseH-like_sf"/>
</dbReference>
<evidence type="ECO:0000259" key="1">
    <source>
        <dbReference type="PROSITE" id="PS50879"/>
    </source>
</evidence>
<dbReference type="PANTHER" id="PTHR48475:SF1">
    <property type="entry name" value="RNASE H TYPE-1 DOMAIN-CONTAINING PROTEIN"/>
    <property type="match status" value="1"/>
</dbReference>
<dbReference type="PANTHER" id="PTHR48475">
    <property type="entry name" value="RIBONUCLEASE H"/>
    <property type="match status" value="1"/>
</dbReference>
<dbReference type="EMBL" id="JAZDWU010000009">
    <property type="protein sequence ID" value="KAK9991482.1"/>
    <property type="molecule type" value="Genomic_DNA"/>
</dbReference>
<dbReference type="GO" id="GO:0003676">
    <property type="term" value="F:nucleic acid binding"/>
    <property type="evidence" value="ECO:0007669"/>
    <property type="project" value="InterPro"/>
</dbReference>
<dbReference type="Proteomes" id="UP001459277">
    <property type="component" value="Unassembled WGS sequence"/>
</dbReference>
<dbReference type="Pfam" id="PF13456">
    <property type="entry name" value="RVT_3"/>
    <property type="match status" value="1"/>
</dbReference>
<organism evidence="2 3">
    <name type="scientific">Lithocarpus litseifolius</name>
    <dbReference type="NCBI Taxonomy" id="425828"/>
    <lineage>
        <taxon>Eukaryota</taxon>
        <taxon>Viridiplantae</taxon>
        <taxon>Streptophyta</taxon>
        <taxon>Embryophyta</taxon>
        <taxon>Tracheophyta</taxon>
        <taxon>Spermatophyta</taxon>
        <taxon>Magnoliopsida</taxon>
        <taxon>eudicotyledons</taxon>
        <taxon>Gunneridae</taxon>
        <taxon>Pentapetalae</taxon>
        <taxon>rosids</taxon>
        <taxon>fabids</taxon>
        <taxon>Fagales</taxon>
        <taxon>Fagaceae</taxon>
        <taxon>Lithocarpus</taxon>
    </lineage>
</organism>
<dbReference type="PROSITE" id="PS50879">
    <property type="entry name" value="RNASE_H_1"/>
    <property type="match status" value="1"/>
</dbReference>
<dbReference type="Gene3D" id="3.30.420.10">
    <property type="entry name" value="Ribonuclease H-like superfamily/Ribonuclease H"/>
    <property type="match status" value="1"/>
</dbReference>
<dbReference type="InterPro" id="IPR002156">
    <property type="entry name" value="RNaseH_domain"/>
</dbReference>
<dbReference type="SUPFAM" id="SSF53098">
    <property type="entry name" value="Ribonuclease H-like"/>
    <property type="match status" value="1"/>
</dbReference>
<gene>
    <name evidence="2" type="ORF">SO802_026467</name>
</gene>
<keyword evidence="3" id="KW-1185">Reference proteome</keyword>
<proteinExistence type="predicted"/>
<feature type="domain" description="RNase H type-1" evidence="1">
    <location>
        <begin position="98"/>
        <end position="175"/>
    </location>
</feature>
<dbReference type="GO" id="GO:0004523">
    <property type="term" value="F:RNA-DNA hybrid ribonuclease activity"/>
    <property type="evidence" value="ECO:0007669"/>
    <property type="project" value="InterPro"/>
</dbReference>
<dbReference type="AlphaFoldDB" id="A0AAW2C051"/>
<protein>
    <recommendedName>
        <fullName evidence="1">RNase H type-1 domain-containing protein</fullName>
    </recommendedName>
</protein>
<comment type="caution">
    <text evidence="2">The sequence shown here is derived from an EMBL/GenBank/DDBJ whole genome shotgun (WGS) entry which is preliminary data.</text>
</comment>
<evidence type="ECO:0000313" key="3">
    <source>
        <dbReference type="Proteomes" id="UP001459277"/>
    </source>
</evidence>
<accession>A0AAW2C051</accession>
<evidence type="ECO:0000313" key="2">
    <source>
        <dbReference type="EMBL" id="KAK9991482.1"/>
    </source>
</evidence>
<reference evidence="2 3" key="1">
    <citation type="submission" date="2024-01" db="EMBL/GenBank/DDBJ databases">
        <title>A telomere-to-telomere, gap-free genome of sweet tea (Lithocarpus litseifolius).</title>
        <authorList>
            <person name="Zhou J."/>
        </authorList>
    </citation>
    <scope>NUCLEOTIDE SEQUENCE [LARGE SCALE GENOMIC DNA]</scope>
    <source>
        <strain evidence="2">Zhou-2022a</strain>
        <tissue evidence="2">Leaf</tissue>
    </source>
</reference>